<proteinExistence type="predicted"/>
<dbReference type="AlphaFoldDB" id="A0A1Z5KS65"/>
<comment type="caution">
    <text evidence="2">The sequence shown here is derived from an EMBL/GenBank/DDBJ whole genome shotgun (WGS) entry which is preliminary data.</text>
</comment>
<evidence type="ECO:0000313" key="2">
    <source>
        <dbReference type="EMBL" id="GAX29027.1"/>
    </source>
</evidence>
<organism evidence="2 3">
    <name type="scientific">Fistulifera solaris</name>
    <name type="common">Oleaginous diatom</name>
    <dbReference type="NCBI Taxonomy" id="1519565"/>
    <lineage>
        <taxon>Eukaryota</taxon>
        <taxon>Sar</taxon>
        <taxon>Stramenopiles</taxon>
        <taxon>Ochrophyta</taxon>
        <taxon>Bacillariophyta</taxon>
        <taxon>Bacillariophyceae</taxon>
        <taxon>Bacillariophycidae</taxon>
        <taxon>Naviculales</taxon>
        <taxon>Naviculaceae</taxon>
        <taxon>Fistulifera</taxon>
    </lineage>
</organism>
<feature type="region of interest" description="Disordered" evidence="1">
    <location>
        <begin position="1"/>
        <end position="53"/>
    </location>
</feature>
<reference evidence="2 3" key="1">
    <citation type="journal article" date="2015" name="Plant Cell">
        <title>Oil accumulation by the oleaginous diatom Fistulifera solaris as revealed by the genome and transcriptome.</title>
        <authorList>
            <person name="Tanaka T."/>
            <person name="Maeda Y."/>
            <person name="Veluchamy A."/>
            <person name="Tanaka M."/>
            <person name="Abida H."/>
            <person name="Marechal E."/>
            <person name="Bowler C."/>
            <person name="Muto M."/>
            <person name="Sunaga Y."/>
            <person name="Tanaka M."/>
            <person name="Yoshino T."/>
            <person name="Taniguchi T."/>
            <person name="Fukuda Y."/>
            <person name="Nemoto M."/>
            <person name="Matsumoto M."/>
            <person name="Wong P.S."/>
            <person name="Aburatani S."/>
            <person name="Fujibuchi W."/>
        </authorList>
    </citation>
    <scope>NUCLEOTIDE SEQUENCE [LARGE SCALE GENOMIC DNA]</scope>
    <source>
        <strain evidence="2 3">JPCC DA0580</strain>
    </source>
</reference>
<feature type="compositionally biased region" description="Polar residues" evidence="1">
    <location>
        <begin position="192"/>
        <end position="225"/>
    </location>
</feature>
<dbReference type="EMBL" id="BDSP01000285">
    <property type="protein sequence ID" value="GAX29027.1"/>
    <property type="molecule type" value="Genomic_DNA"/>
</dbReference>
<dbReference type="InParanoid" id="A0A1Z5KS65"/>
<evidence type="ECO:0000313" key="3">
    <source>
        <dbReference type="Proteomes" id="UP000198406"/>
    </source>
</evidence>
<protein>
    <submittedName>
        <fullName evidence="2">Uncharacterized protein</fullName>
    </submittedName>
</protein>
<feature type="region of interest" description="Disordered" evidence="1">
    <location>
        <begin position="104"/>
        <end position="278"/>
    </location>
</feature>
<name>A0A1Z5KS65_FISSO</name>
<keyword evidence="3" id="KW-1185">Reference proteome</keyword>
<sequence>MHPSERRSSSSPKRRSQRQQQRQQQDSSTSTDSTVSSCISYSEDGTGSLHSSPRKCVHFSTVSTHWIQCDKAATIESVDHHEIRKSAVALERIIGALKIEEYQRMASSTRKPKVKAETKETQQPRKIRVATRPPPEHSNRRRILVRASSLSTLPTEKRTRSPSPLRRAVSPLRRAASPLRRFRNTDEKENTHTTSNHSRSNKGSSNATHRTSNSSNGDNCNNKSRSNGDSRKSKNPNHSSSIDNSDKDARPGRRFLRADSFSRLGRSMVSPRKKRVDP</sequence>
<accession>A0A1Z5KS65</accession>
<evidence type="ECO:0000256" key="1">
    <source>
        <dbReference type="SAM" id="MobiDB-lite"/>
    </source>
</evidence>
<feature type="compositionally biased region" description="Basic and acidic residues" evidence="1">
    <location>
        <begin position="114"/>
        <end position="123"/>
    </location>
</feature>
<feature type="compositionally biased region" description="Low complexity" evidence="1">
    <location>
        <begin position="18"/>
        <end position="42"/>
    </location>
</feature>
<gene>
    <name evidence="2" type="ORF">FisN_7Hh381</name>
</gene>
<dbReference type="Proteomes" id="UP000198406">
    <property type="component" value="Unassembled WGS sequence"/>
</dbReference>